<name>A0AB34JBZ9_PRYPA</name>
<dbReference type="InterPro" id="IPR008496">
    <property type="entry name" value="TMEM222/RTE1"/>
</dbReference>
<gene>
    <name evidence="2" type="ORF">AB1Y20_002554</name>
</gene>
<dbReference type="AlphaFoldDB" id="A0AB34JBZ9"/>
<dbReference type="EMBL" id="JBGBPQ010000011">
    <property type="protein sequence ID" value="KAL1515940.1"/>
    <property type="molecule type" value="Genomic_DNA"/>
</dbReference>
<sequence>MGEELHLMSRDTSEAPAAPQIDRGQNRFPYAVVWGPLGPLTCCCPCVGHMGIADSKGRIHDFQGPYHVDVDSFMVGCVLRYWVVSGPHDEGWDAAIARADAAYAEKVHDICCENCHHHTAMALTESGRPHTLLSTWVHCCLYGKCACC</sequence>
<comment type="caution">
    <text evidence="2">The sequence shown here is derived from an EMBL/GenBank/DDBJ whole genome shotgun (WGS) entry which is preliminary data.</text>
</comment>
<dbReference type="PANTHER" id="PTHR20921:SF0">
    <property type="entry name" value="TRANSMEMBRANE PROTEIN 222"/>
    <property type="match status" value="1"/>
</dbReference>
<dbReference type="Pfam" id="PF05608">
    <property type="entry name" value="RTE1"/>
    <property type="match status" value="2"/>
</dbReference>
<proteinExistence type="predicted"/>
<feature type="compositionally biased region" description="Basic and acidic residues" evidence="1">
    <location>
        <begin position="1"/>
        <end position="13"/>
    </location>
</feature>
<keyword evidence="3" id="KW-1185">Reference proteome</keyword>
<protein>
    <submittedName>
        <fullName evidence="2">Uncharacterized protein</fullName>
    </submittedName>
</protein>
<evidence type="ECO:0000256" key="1">
    <source>
        <dbReference type="SAM" id="MobiDB-lite"/>
    </source>
</evidence>
<evidence type="ECO:0000313" key="2">
    <source>
        <dbReference type="EMBL" id="KAL1515940.1"/>
    </source>
</evidence>
<accession>A0AB34JBZ9</accession>
<dbReference type="Proteomes" id="UP001515480">
    <property type="component" value="Unassembled WGS sequence"/>
</dbReference>
<dbReference type="PANTHER" id="PTHR20921">
    <property type="entry name" value="TRANSMEMBRANE PROTEIN 222"/>
    <property type="match status" value="1"/>
</dbReference>
<evidence type="ECO:0000313" key="3">
    <source>
        <dbReference type="Proteomes" id="UP001515480"/>
    </source>
</evidence>
<organism evidence="2 3">
    <name type="scientific">Prymnesium parvum</name>
    <name type="common">Toxic golden alga</name>
    <dbReference type="NCBI Taxonomy" id="97485"/>
    <lineage>
        <taxon>Eukaryota</taxon>
        <taxon>Haptista</taxon>
        <taxon>Haptophyta</taxon>
        <taxon>Prymnesiophyceae</taxon>
        <taxon>Prymnesiales</taxon>
        <taxon>Prymnesiaceae</taxon>
        <taxon>Prymnesium</taxon>
    </lineage>
</organism>
<feature type="region of interest" description="Disordered" evidence="1">
    <location>
        <begin position="1"/>
        <end position="21"/>
    </location>
</feature>
<reference evidence="2 3" key="1">
    <citation type="journal article" date="2024" name="Science">
        <title>Giant polyketide synthase enzymes in the biosynthesis of giant marine polyether toxins.</title>
        <authorList>
            <person name="Fallon T.R."/>
            <person name="Shende V.V."/>
            <person name="Wierzbicki I.H."/>
            <person name="Pendleton A.L."/>
            <person name="Watervoot N.F."/>
            <person name="Auber R.P."/>
            <person name="Gonzalez D.J."/>
            <person name="Wisecaver J.H."/>
            <person name="Moore B.S."/>
        </authorList>
    </citation>
    <scope>NUCLEOTIDE SEQUENCE [LARGE SCALE GENOMIC DNA]</scope>
    <source>
        <strain evidence="2 3">12B1</strain>
    </source>
</reference>